<dbReference type="Pfam" id="PF01408">
    <property type="entry name" value="GFO_IDH_MocA"/>
    <property type="match status" value="1"/>
</dbReference>
<evidence type="ECO:0000259" key="2">
    <source>
        <dbReference type="Pfam" id="PF01408"/>
    </source>
</evidence>
<dbReference type="EMBL" id="JBHSBI010000001">
    <property type="protein sequence ID" value="MFC4005938.1"/>
    <property type="molecule type" value="Genomic_DNA"/>
</dbReference>
<reference evidence="5" key="1">
    <citation type="journal article" date="2019" name="Int. J. Syst. Evol. Microbiol.">
        <title>The Global Catalogue of Microorganisms (GCM) 10K type strain sequencing project: providing services to taxonomists for standard genome sequencing and annotation.</title>
        <authorList>
            <consortium name="The Broad Institute Genomics Platform"/>
            <consortium name="The Broad Institute Genome Sequencing Center for Infectious Disease"/>
            <person name="Wu L."/>
            <person name="Ma J."/>
        </authorList>
    </citation>
    <scope>NUCLEOTIDE SEQUENCE [LARGE SCALE GENOMIC DNA]</scope>
    <source>
        <strain evidence="5">TBRC 1276</strain>
    </source>
</reference>
<dbReference type="Gene3D" id="3.40.50.720">
    <property type="entry name" value="NAD(P)-binding Rossmann-like Domain"/>
    <property type="match status" value="1"/>
</dbReference>
<evidence type="ECO:0000313" key="4">
    <source>
        <dbReference type="EMBL" id="MFC4005938.1"/>
    </source>
</evidence>
<evidence type="ECO:0000313" key="5">
    <source>
        <dbReference type="Proteomes" id="UP001595851"/>
    </source>
</evidence>
<sequence>MSAPARVAIVGAGQWGEQHIRAFSSRDDSRVVGVFSRDLARAEQRATRWSTQPYDDLGRMIDETGPDLISVCLPNTEHYAPTLELIEHGIPLLVEKPLVFHLDEADRLLDEARARNLFFAINFNHRYAEPVVRAKHDIDAGKLGNLSFATWRFGGEGTSVHHPYANLIETQCHGIDLLEHLLGPIDAVSAEMTRGASTLVVAAHFACGAVGSLVGSYDSSYAYPRTHHVEINGDAGRLLIDDTTRRYEFSAAGSEARTVWEAGYFNDRRRSFHETFDAHLDALMPALRAGAAPPVHAESGRRALEVAYRIIDAFETERRVVVPANCHESVSEFLP</sequence>
<comment type="caution">
    <text evidence="4">The sequence shown here is derived from an EMBL/GenBank/DDBJ whole genome shotgun (WGS) entry which is preliminary data.</text>
</comment>
<dbReference type="InterPro" id="IPR051450">
    <property type="entry name" value="Gfo/Idh/MocA_Oxidoreductases"/>
</dbReference>
<keyword evidence="5" id="KW-1185">Reference proteome</keyword>
<dbReference type="Proteomes" id="UP001595851">
    <property type="component" value="Unassembled WGS sequence"/>
</dbReference>
<name>A0ABV8FWU5_9ACTN</name>
<comment type="similarity">
    <text evidence="1">Belongs to the Gfo/Idh/MocA family.</text>
</comment>
<dbReference type="Gene3D" id="3.30.360.10">
    <property type="entry name" value="Dihydrodipicolinate Reductase, domain 2"/>
    <property type="match status" value="1"/>
</dbReference>
<dbReference type="InterPro" id="IPR036291">
    <property type="entry name" value="NAD(P)-bd_dom_sf"/>
</dbReference>
<feature type="domain" description="Gfo/Idh/MocA-like oxidoreductase N-terminal" evidence="2">
    <location>
        <begin position="6"/>
        <end position="122"/>
    </location>
</feature>
<evidence type="ECO:0000259" key="3">
    <source>
        <dbReference type="Pfam" id="PF02894"/>
    </source>
</evidence>
<proteinExistence type="inferred from homology"/>
<accession>A0ABV8FWU5</accession>
<dbReference type="PANTHER" id="PTHR43377">
    <property type="entry name" value="BILIVERDIN REDUCTASE A"/>
    <property type="match status" value="1"/>
</dbReference>
<dbReference type="PANTHER" id="PTHR43377:SF1">
    <property type="entry name" value="BILIVERDIN REDUCTASE A"/>
    <property type="match status" value="1"/>
</dbReference>
<dbReference type="RefSeq" id="WP_379526104.1">
    <property type="nucleotide sequence ID" value="NZ_JBHSBI010000001.1"/>
</dbReference>
<dbReference type="InterPro" id="IPR004104">
    <property type="entry name" value="Gfo/Idh/MocA-like_OxRdtase_C"/>
</dbReference>
<protein>
    <submittedName>
        <fullName evidence="4">Gfo/Idh/MocA family protein</fullName>
    </submittedName>
</protein>
<organism evidence="4 5">
    <name type="scientific">Nonomuraea purpurea</name>
    <dbReference type="NCBI Taxonomy" id="1849276"/>
    <lineage>
        <taxon>Bacteria</taxon>
        <taxon>Bacillati</taxon>
        <taxon>Actinomycetota</taxon>
        <taxon>Actinomycetes</taxon>
        <taxon>Streptosporangiales</taxon>
        <taxon>Streptosporangiaceae</taxon>
        <taxon>Nonomuraea</taxon>
    </lineage>
</organism>
<feature type="domain" description="Gfo/Idh/MocA-like oxidoreductase C-terminal" evidence="3">
    <location>
        <begin position="167"/>
        <end position="320"/>
    </location>
</feature>
<gene>
    <name evidence="4" type="ORF">ACFOY2_01800</name>
</gene>
<dbReference type="SUPFAM" id="SSF51735">
    <property type="entry name" value="NAD(P)-binding Rossmann-fold domains"/>
    <property type="match status" value="1"/>
</dbReference>
<dbReference type="Pfam" id="PF02894">
    <property type="entry name" value="GFO_IDH_MocA_C"/>
    <property type="match status" value="1"/>
</dbReference>
<evidence type="ECO:0000256" key="1">
    <source>
        <dbReference type="ARBA" id="ARBA00010928"/>
    </source>
</evidence>
<dbReference type="SUPFAM" id="SSF55347">
    <property type="entry name" value="Glyceraldehyde-3-phosphate dehydrogenase-like, C-terminal domain"/>
    <property type="match status" value="1"/>
</dbReference>
<dbReference type="InterPro" id="IPR000683">
    <property type="entry name" value="Gfo/Idh/MocA-like_OxRdtase_N"/>
</dbReference>